<evidence type="ECO:0000256" key="1">
    <source>
        <dbReference type="SAM" id="MobiDB-lite"/>
    </source>
</evidence>
<sequence length="191" mass="21397">MQNQQNQPPSGYPTESTPLPTEKKNKKMKCFPRSKPKGERGFIEGWIWTYMKESIMSSLGVDMPSWCHVYQSSRLTVASATIGGDLVQFHNQSVACALKSHHAFEQIQESQALLSLCRPKGKICLGLQEQALTGAQDAQSIQPEACPYGQKVALRRSTSRWSIQGCYPPSEPYYACRQYRMAPQAAPCKFC</sequence>
<dbReference type="EMBL" id="JACXVP010000004">
    <property type="protein sequence ID" value="KAG5609530.1"/>
    <property type="molecule type" value="Genomic_DNA"/>
</dbReference>
<evidence type="ECO:0000313" key="3">
    <source>
        <dbReference type="Proteomes" id="UP000824120"/>
    </source>
</evidence>
<keyword evidence="3" id="KW-1185">Reference proteome</keyword>
<dbReference type="Proteomes" id="UP000824120">
    <property type="component" value="Chromosome 4"/>
</dbReference>
<gene>
    <name evidence="2" type="ORF">H5410_020811</name>
</gene>
<protein>
    <submittedName>
        <fullName evidence="2">Uncharacterized protein</fullName>
    </submittedName>
</protein>
<organism evidence="2 3">
    <name type="scientific">Solanum commersonii</name>
    <name type="common">Commerson's wild potato</name>
    <name type="synonym">Commerson's nightshade</name>
    <dbReference type="NCBI Taxonomy" id="4109"/>
    <lineage>
        <taxon>Eukaryota</taxon>
        <taxon>Viridiplantae</taxon>
        <taxon>Streptophyta</taxon>
        <taxon>Embryophyta</taxon>
        <taxon>Tracheophyta</taxon>
        <taxon>Spermatophyta</taxon>
        <taxon>Magnoliopsida</taxon>
        <taxon>eudicotyledons</taxon>
        <taxon>Gunneridae</taxon>
        <taxon>Pentapetalae</taxon>
        <taxon>asterids</taxon>
        <taxon>lamiids</taxon>
        <taxon>Solanales</taxon>
        <taxon>Solanaceae</taxon>
        <taxon>Solanoideae</taxon>
        <taxon>Solaneae</taxon>
        <taxon>Solanum</taxon>
    </lineage>
</organism>
<feature type="region of interest" description="Disordered" evidence="1">
    <location>
        <begin position="1"/>
        <end position="34"/>
    </location>
</feature>
<evidence type="ECO:0000313" key="2">
    <source>
        <dbReference type="EMBL" id="KAG5609530.1"/>
    </source>
</evidence>
<accession>A0A9J5ZA60</accession>
<feature type="compositionally biased region" description="Polar residues" evidence="1">
    <location>
        <begin position="1"/>
        <end position="19"/>
    </location>
</feature>
<dbReference type="OrthoDB" id="1291173at2759"/>
<name>A0A9J5ZA60_SOLCO</name>
<comment type="caution">
    <text evidence="2">The sequence shown here is derived from an EMBL/GenBank/DDBJ whole genome shotgun (WGS) entry which is preliminary data.</text>
</comment>
<dbReference type="AlphaFoldDB" id="A0A9J5ZA60"/>
<feature type="compositionally biased region" description="Basic residues" evidence="1">
    <location>
        <begin position="24"/>
        <end position="34"/>
    </location>
</feature>
<reference evidence="2 3" key="1">
    <citation type="submission" date="2020-09" db="EMBL/GenBank/DDBJ databases">
        <title>De no assembly of potato wild relative species, Solanum commersonii.</title>
        <authorList>
            <person name="Cho K."/>
        </authorList>
    </citation>
    <scope>NUCLEOTIDE SEQUENCE [LARGE SCALE GENOMIC DNA]</scope>
    <source>
        <strain evidence="2">LZ3.2</strain>
        <tissue evidence="2">Leaf</tissue>
    </source>
</reference>
<proteinExistence type="predicted"/>